<dbReference type="PANTHER" id="PTHR12428:SF65">
    <property type="entry name" value="CYTOCHROME C OXIDASE ASSEMBLY PROTEIN COX18, MITOCHONDRIAL"/>
    <property type="match status" value="1"/>
</dbReference>
<dbReference type="GO" id="GO:0032977">
    <property type="term" value="F:membrane insertase activity"/>
    <property type="evidence" value="ECO:0007669"/>
    <property type="project" value="InterPro"/>
</dbReference>
<accession>A0A418Q611</accession>
<feature type="compositionally biased region" description="Basic residues" evidence="13">
    <location>
        <begin position="345"/>
        <end position="354"/>
    </location>
</feature>
<feature type="transmembrane region" description="Helical" evidence="14">
    <location>
        <begin position="98"/>
        <end position="121"/>
    </location>
</feature>
<reference evidence="16 17" key="1">
    <citation type="submission" date="2018-09" db="EMBL/GenBank/DDBJ databases">
        <title>Optimization and identification of Corynebacterium falsenii FN1-14 from fish paste.</title>
        <authorList>
            <person name="Daroonpunt R."/>
            <person name="Tanasupawat S."/>
        </authorList>
    </citation>
    <scope>NUCLEOTIDE SEQUENCE [LARGE SCALE GENOMIC DNA]</scope>
    <source>
        <strain evidence="16 17">FN1-14</strain>
    </source>
</reference>
<keyword evidence="4 12" id="KW-0812">Transmembrane</keyword>
<evidence type="ECO:0000256" key="11">
    <source>
        <dbReference type="ARBA" id="ARBA00033342"/>
    </source>
</evidence>
<comment type="subunit">
    <text evidence="8">Interacts with the Sec translocase complex via SecD. Specifically interacts with transmembrane segments of nascent integral membrane proteins during membrane integration.</text>
</comment>
<evidence type="ECO:0000313" key="17">
    <source>
        <dbReference type="Proteomes" id="UP000285278"/>
    </source>
</evidence>
<organism evidence="16 17">
    <name type="scientific">Corynebacterium falsenii</name>
    <dbReference type="NCBI Taxonomy" id="108486"/>
    <lineage>
        <taxon>Bacteria</taxon>
        <taxon>Bacillati</taxon>
        <taxon>Actinomycetota</taxon>
        <taxon>Actinomycetes</taxon>
        <taxon>Mycobacteriales</taxon>
        <taxon>Corynebacteriaceae</taxon>
        <taxon>Corynebacterium</taxon>
    </lineage>
</organism>
<dbReference type="AlphaFoldDB" id="A0A418Q611"/>
<feature type="region of interest" description="Disordered" evidence="13">
    <location>
        <begin position="341"/>
        <end position="434"/>
    </location>
</feature>
<dbReference type="NCBIfam" id="TIGR03592">
    <property type="entry name" value="yidC_oxa1_cterm"/>
    <property type="match status" value="1"/>
</dbReference>
<evidence type="ECO:0000256" key="2">
    <source>
        <dbReference type="ARBA" id="ARBA00010527"/>
    </source>
</evidence>
<evidence type="ECO:0000256" key="6">
    <source>
        <dbReference type="ARBA" id="ARBA00023136"/>
    </source>
</evidence>
<dbReference type="PANTHER" id="PTHR12428">
    <property type="entry name" value="OXA1"/>
    <property type="match status" value="1"/>
</dbReference>
<feature type="compositionally biased region" description="Low complexity" evidence="13">
    <location>
        <begin position="368"/>
        <end position="384"/>
    </location>
</feature>
<dbReference type="EMBL" id="QXJK01000009">
    <property type="protein sequence ID" value="RIX34151.1"/>
    <property type="molecule type" value="Genomic_DNA"/>
</dbReference>
<gene>
    <name evidence="16" type="primary">yidC</name>
    <name evidence="16" type="ORF">D3M95_08605</name>
</gene>
<dbReference type="STRING" id="1451189.CFAL_00685"/>
<feature type="transmembrane region" description="Helical" evidence="14">
    <location>
        <begin position="223"/>
        <end position="253"/>
    </location>
</feature>
<dbReference type="InterPro" id="IPR028055">
    <property type="entry name" value="YidC/Oxa/ALB_C"/>
</dbReference>
<keyword evidence="6 14" id="KW-0472">Membrane</keyword>
<keyword evidence="17" id="KW-1185">Reference proteome</keyword>
<keyword evidence="5 14" id="KW-1133">Transmembrane helix</keyword>
<dbReference type="GO" id="GO:0051205">
    <property type="term" value="P:protein insertion into membrane"/>
    <property type="evidence" value="ECO:0007669"/>
    <property type="project" value="TreeGrafter"/>
</dbReference>
<dbReference type="GO" id="GO:0005886">
    <property type="term" value="C:plasma membrane"/>
    <property type="evidence" value="ECO:0007669"/>
    <property type="project" value="TreeGrafter"/>
</dbReference>
<evidence type="ECO:0000256" key="12">
    <source>
        <dbReference type="RuleBase" id="RU003945"/>
    </source>
</evidence>
<dbReference type="Proteomes" id="UP000285278">
    <property type="component" value="Unassembled WGS sequence"/>
</dbReference>
<comment type="caution">
    <text evidence="16">The sequence shown here is derived from an EMBL/GenBank/DDBJ whole genome shotgun (WGS) entry which is preliminary data.</text>
</comment>
<evidence type="ECO:0000256" key="4">
    <source>
        <dbReference type="ARBA" id="ARBA00022692"/>
    </source>
</evidence>
<comment type="function">
    <text evidence="7">Required for the insertion and/or proper folding and/or complex formation of integral membrane proteins into the membrane. Involved in integration of membrane proteins that insert both dependently and independently of the Sec translocase complex, as well as at least some lipoproteins. Aids folding of multispanning membrane proteins.</text>
</comment>
<evidence type="ECO:0000256" key="13">
    <source>
        <dbReference type="SAM" id="MobiDB-lite"/>
    </source>
</evidence>
<feature type="transmembrane region" description="Helical" evidence="14">
    <location>
        <begin position="30"/>
        <end position="50"/>
    </location>
</feature>
<sequence length="434" mass="49363">MIVVEYPVALVLKGWHLLLTALGIGPDQSWLISLVLLVITIRALLLPLYYRQIRSGRILANLRPQIRALEATYANRHDPASRKELMAKRKELQKENNYSMADGCMPIFVLLPVIMGLYRLLIRIARPSEGLQAAHEGFGPLSSADIDSFLRAEFAGVPLPAYFRMPVDQLQFLGTTRADVLHVVLPMAIFASIFTTSNWAYTMRRNLRTLDYGSGAARFMMKFMWLIGPMIMLSPFLVSFGGPGPVAILVYWVCNNLWTTTQAVAVQKYLDHTMPYTDEFHEFTRTEKQKLVDRRREVKRAKRVFNEREMNRARLLQQGGPAEAIKEESARERAELDRLINGPKLAKKQRRLERRRQIAAARAHKKAASASSTPPATPAPQAETVNNQVARPEKTRPEETQPEKKRRFPGRQARLEDFKRVPSGGKKNSGRHRA</sequence>
<feature type="domain" description="Membrane insertase YidC/Oxa/ALB C-terminal" evidence="15">
    <location>
        <begin position="30"/>
        <end position="268"/>
    </location>
</feature>
<name>A0A418Q611_9CORY</name>
<evidence type="ECO:0000256" key="8">
    <source>
        <dbReference type="ARBA" id="ARBA00026028"/>
    </source>
</evidence>
<evidence type="ECO:0000256" key="3">
    <source>
        <dbReference type="ARBA" id="ARBA00015325"/>
    </source>
</evidence>
<evidence type="ECO:0000256" key="1">
    <source>
        <dbReference type="ARBA" id="ARBA00004141"/>
    </source>
</evidence>
<proteinExistence type="inferred from homology"/>
<dbReference type="Pfam" id="PF02096">
    <property type="entry name" value="60KD_IMP"/>
    <property type="match status" value="1"/>
</dbReference>
<evidence type="ECO:0000256" key="5">
    <source>
        <dbReference type="ARBA" id="ARBA00022989"/>
    </source>
</evidence>
<dbReference type="OrthoDB" id="9780552at2"/>
<dbReference type="RefSeq" id="WP_119665046.1">
    <property type="nucleotide sequence ID" value="NZ_QXJK01000009.1"/>
</dbReference>
<evidence type="ECO:0000256" key="14">
    <source>
        <dbReference type="SAM" id="Phobius"/>
    </source>
</evidence>
<comment type="subcellular location">
    <subcellularLocation>
        <location evidence="1 12">Membrane</location>
        <topology evidence="1 12">Multi-pass membrane protein</topology>
    </subcellularLocation>
</comment>
<feature type="compositionally biased region" description="Basic and acidic residues" evidence="13">
    <location>
        <begin position="391"/>
        <end position="403"/>
    </location>
</feature>
<evidence type="ECO:0000313" key="16">
    <source>
        <dbReference type="EMBL" id="RIX34151.1"/>
    </source>
</evidence>
<evidence type="ECO:0000256" key="9">
    <source>
        <dbReference type="ARBA" id="ARBA00031538"/>
    </source>
</evidence>
<dbReference type="InterPro" id="IPR001708">
    <property type="entry name" value="YidC/ALB3/OXA1/COX18"/>
</dbReference>
<evidence type="ECO:0000259" key="15">
    <source>
        <dbReference type="Pfam" id="PF02096"/>
    </source>
</evidence>
<comment type="similarity">
    <text evidence="2">Belongs to the OXA1/ALB3/YidC family. Type 1 subfamily.</text>
</comment>
<protein>
    <recommendedName>
        <fullName evidence="3">Membrane protein insertase YidC</fullName>
    </recommendedName>
    <alternativeName>
        <fullName evidence="11">Foldase YidC</fullName>
    </alternativeName>
    <alternativeName>
        <fullName evidence="10">Membrane integrase YidC</fullName>
    </alternativeName>
    <alternativeName>
        <fullName evidence="9">Membrane protein YidC</fullName>
    </alternativeName>
</protein>
<evidence type="ECO:0000256" key="10">
    <source>
        <dbReference type="ARBA" id="ARBA00033245"/>
    </source>
</evidence>
<evidence type="ECO:0000256" key="7">
    <source>
        <dbReference type="ARBA" id="ARBA00025034"/>
    </source>
</evidence>
<feature type="transmembrane region" description="Helical" evidence="14">
    <location>
        <begin position="180"/>
        <end position="202"/>
    </location>
</feature>